<comment type="caution">
    <text evidence="7">The sequence shown here is derived from an EMBL/GenBank/DDBJ whole genome shotgun (WGS) entry which is preliminary data.</text>
</comment>
<feature type="domain" description="Peptidase S1" evidence="6">
    <location>
        <begin position="14"/>
        <end position="251"/>
    </location>
</feature>
<dbReference type="STRING" id="1965070.A0A3S3QAQ4"/>
<dbReference type="OrthoDB" id="6514235at2759"/>
<accession>A0A3S3QAQ4</accession>
<dbReference type="SUPFAM" id="SSF50494">
    <property type="entry name" value="Trypsin-like serine proteases"/>
    <property type="match status" value="1"/>
</dbReference>
<evidence type="ECO:0000313" key="8">
    <source>
        <dbReference type="Proteomes" id="UP000285301"/>
    </source>
</evidence>
<evidence type="ECO:0000313" key="7">
    <source>
        <dbReference type="EMBL" id="RWS16911.1"/>
    </source>
</evidence>
<dbReference type="AlphaFoldDB" id="A0A3S3QAQ4"/>
<dbReference type="InterPro" id="IPR001314">
    <property type="entry name" value="Peptidase_S1A"/>
</dbReference>
<dbReference type="PROSITE" id="PS50240">
    <property type="entry name" value="TRYPSIN_DOM"/>
    <property type="match status" value="1"/>
</dbReference>
<evidence type="ECO:0000256" key="3">
    <source>
        <dbReference type="ARBA" id="ARBA00022825"/>
    </source>
</evidence>
<keyword evidence="4" id="KW-1015">Disulfide bond</keyword>
<keyword evidence="8" id="KW-1185">Reference proteome</keyword>
<dbReference type="PROSITE" id="PS00134">
    <property type="entry name" value="TRYPSIN_HIS"/>
    <property type="match status" value="1"/>
</dbReference>
<reference evidence="7 8" key="1">
    <citation type="journal article" date="2018" name="Gigascience">
        <title>Genomes of trombidid mites reveal novel predicted allergens and laterally-transferred genes associated with secondary metabolism.</title>
        <authorList>
            <person name="Dong X."/>
            <person name="Chaisiri K."/>
            <person name="Xia D."/>
            <person name="Armstrong S.D."/>
            <person name="Fang Y."/>
            <person name="Donnelly M.J."/>
            <person name="Kadowaki T."/>
            <person name="McGarry J.W."/>
            <person name="Darby A.C."/>
            <person name="Makepeace B.L."/>
        </authorList>
    </citation>
    <scope>NUCLEOTIDE SEQUENCE [LARGE SCALE GENOMIC DNA]</scope>
    <source>
        <strain evidence="7">UoL-WK</strain>
    </source>
</reference>
<keyword evidence="3 5" id="KW-0720">Serine protease</keyword>
<evidence type="ECO:0000256" key="1">
    <source>
        <dbReference type="ARBA" id="ARBA00022670"/>
    </source>
</evidence>
<proteinExistence type="predicted"/>
<sequence length="281" mass="30889">MECGQQFSRRYWRIVGGDKARTGDYPWQAFLIKRTATSTDYVCGASIISTSWVLTAAHCLTGDKGKRRFIVVVGTHHWNNRDRVGSVHQVIQEIINPNYNDKTLYADIALLRVNPAFKYKTGDLQGRGAVGPVCLPYSEERFTKKVGVVSGTGATSEYGPMSRYLKSARVNLLNGYYCRRAYDQDFDSKTMICAGYTSGGVDSCQGDSGGPLTMTVNGQVIQIGVVSYGGGCARRGSPGVYTRVASFLEAIVIKAVLSQETSFCDSRKSLKYNCHNIKFTS</sequence>
<dbReference type="EMBL" id="NCKU01000152">
    <property type="protein sequence ID" value="RWS16911.1"/>
    <property type="molecule type" value="Genomic_DNA"/>
</dbReference>
<dbReference type="FunFam" id="2.40.10.10:FF:000003">
    <property type="entry name" value="Transmembrane serine protease 3"/>
    <property type="match status" value="1"/>
</dbReference>
<dbReference type="InterPro" id="IPR043504">
    <property type="entry name" value="Peptidase_S1_PA_chymotrypsin"/>
</dbReference>
<dbReference type="GO" id="GO:0006508">
    <property type="term" value="P:proteolysis"/>
    <property type="evidence" value="ECO:0007669"/>
    <property type="project" value="UniProtKB-KW"/>
</dbReference>
<evidence type="ECO:0000259" key="6">
    <source>
        <dbReference type="PROSITE" id="PS50240"/>
    </source>
</evidence>
<dbReference type="PROSITE" id="PS00135">
    <property type="entry name" value="TRYPSIN_SER"/>
    <property type="match status" value="1"/>
</dbReference>
<dbReference type="InterPro" id="IPR009003">
    <property type="entry name" value="Peptidase_S1_PA"/>
</dbReference>
<dbReference type="PANTHER" id="PTHR24252">
    <property type="entry name" value="ACROSIN-RELATED"/>
    <property type="match status" value="1"/>
</dbReference>
<dbReference type="InterPro" id="IPR001254">
    <property type="entry name" value="Trypsin_dom"/>
</dbReference>
<dbReference type="InterPro" id="IPR018114">
    <property type="entry name" value="TRYPSIN_HIS"/>
</dbReference>
<dbReference type="Pfam" id="PF00089">
    <property type="entry name" value="Trypsin"/>
    <property type="match status" value="1"/>
</dbReference>
<evidence type="ECO:0000256" key="5">
    <source>
        <dbReference type="RuleBase" id="RU363034"/>
    </source>
</evidence>
<organism evidence="7 8">
    <name type="scientific">Dinothrombium tinctorium</name>
    <dbReference type="NCBI Taxonomy" id="1965070"/>
    <lineage>
        <taxon>Eukaryota</taxon>
        <taxon>Metazoa</taxon>
        <taxon>Ecdysozoa</taxon>
        <taxon>Arthropoda</taxon>
        <taxon>Chelicerata</taxon>
        <taxon>Arachnida</taxon>
        <taxon>Acari</taxon>
        <taxon>Acariformes</taxon>
        <taxon>Trombidiformes</taxon>
        <taxon>Prostigmata</taxon>
        <taxon>Anystina</taxon>
        <taxon>Parasitengona</taxon>
        <taxon>Trombidioidea</taxon>
        <taxon>Trombidiidae</taxon>
        <taxon>Dinothrombium</taxon>
    </lineage>
</organism>
<name>A0A3S3QAQ4_9ACAR</name>
<dbReference type="InterPro" id="IPR033116">
    <property type="entry name" value="TRYPSIN_SER"/>
</dbReference>
<gene>
    <name evidence="7" type="ORF">B4U79_06731</name>
</gene>
<dbReference type="Gene3D" id="2.40.10.10">
    <property type="entry name" value="Trypsin-like serine proteases"/>
    <property type="match status" value="1"/>
</dbReference>
<protein>
    <submittedName>
        <fullName evidence="7">Suppressor of tumorigenicity 14 protein-like protein</fullName>
    </submittedName>
</protein>
<dbReference type="SMART" id="SM00020">
    <property type="entry name" value="Tryp_SPc"/>
    <property type="match status" value="1"/>
</dbReference>
<dbReference type="CDD" id="cd00190">
    <property type="entry name" value="Tryp_SPc"/>
    <property type="match status" value="1"/>
</dbReference>
<evidence type="ECO:0000256" key="2">
    <source>
        <dbReference type="ARBA" id="ARBA00022801"/>
    </source>
</evidence>
<evidence type="ECO:0000256" key="4">
    <source>
        <dbReference type="ARBA" id="ARBA00023157"/>
    </source>
</evidence>
<dbReference type="PRINTS" id="PR00722">
    <property type="entry name" value="CHYMOTRYPSIN"/>
</dbReference>
<dbReference type="PANTHER" id="PTHR24252:SF7">
    <property type="entry name" value="HYALIN"/>
    <property type="match status" value="1"/>
</dbReference>
<keyword evidence="2 5" id="KW-0378">Hydrolase</keyword>
<dbReference type="GO" id="GO:0004252">
    <property type="term" value="F:serine-type endopeptidase activity"/>
    <property type="evidence" value="ECO:0007669"/>
    <property type="project" value="InterPro"/>
</dbReference>
<keyword evidence="1 5" id="KW-0645">Protease</keyword>
<dbReference type="Proteomes" id="UP000285301">
    <property type="component" value="Unassembled WGS sequence"/>
</dbReference>